<dbReference type="InterPro" id="IPR011909">
    <property type="entry name" value="GlrX_NrdH"/>
</dbReference>
<sequence>MSVTVYTKPACVQCNATYRALDKNGVTYETVDITQDAEALERLRALGYMQAPVVITDADHWSGFRPDKISELAVQHAAVSSVA</sequence>
<dbReference type="Pfam" id="PF00462">
    <property type="entry name" value="Glutaredoxin"/>
    <property type="match status" value="1"/>
</dbReference>
<comment type="similarity">
    <text evidence="2">Belongs to the glutaredoxin family.</text>
</comment>
<feature type="domain" description="Glutaredoxin" evidence="8">
    <location>
        <begin position="3"/>
        <end position="61"/>
    </location>
</feature>
<keyword evidence="5" id="KW-0249">Electron transport</keyword>
<evidence type="ECO:0000256" key="6">
    <source>
        <dbReference type="ARBA" id="ARBA00023157"/>
    </source>
</evidence>
<dbReference type="InterPro" id="IPR036249">
    <property type="entry name" value="Thioredoxin-like_sf"/>
</dbReference>
<evidence type="ECO:0000256" key="5">
    <source>
        <dbReference type="ARBA" id="ARBA00022982"/>
    </source>
</evidence>
<reference evidence="9 10" key="1">
    <citation type="submission" date="2020-10" db="EMBL/GenBank/DDBJ databases">
        <title>Sequencing the genomes of 1000 actinobacteria strains.</title>
        <authorList>
            <person name="Klenk H.-P."/>
        </authorList>
    </citation>
    <scope>NUCLEOTIDE SEQUENCE [LARGE SCALE GENOMIC DNA]</scope>
    <source>
        <strain evidence="9 10">DSM 15474</strain>
    </source>
</reference>
<dbReference type="PANTHER" id="PTHR34386:SF1">
    <property type="entry name" value="GLUTAREDOXIN-LIKE PROTEIN NRDH"/>
    <property type="match status" value="1"/>
</dbReference>
<dbReference type="EMBL" id="JADBEE010000001">
    <property type="protein sequence ID" value="MBE1513589.1"/>
    <property type="molecule type" value="Genomic_DNA"/>
</dbReference>
<dbReference type="InterPro" id="IPR002109">
    <property type="entry name" value="Glutaredoxin"/>
</dbReference>
<dbReference type="RefSeq" id="WP_192590458.1">
    <property type="nucleotide sequence ID" value="NZ_JADBEE010000001.1"/>
</dbReference>
<evidence type="ECO:0000313" key="9">
    <source>
        <dbReference type="EMBL" id="MBE1513589.1"/>
    </source>
</evidence>
<keyword evidence="6" id="KW-1015">Disulfide bond</keyword>
<evidence type="ECO:0000256" key="2">
    <source>
        <dbReference type="ARBA" id="ARBA00007787"/>
    </source>
</evidence>
<dbReference type="Gene3D" id="3.40.30.10">
    <property type="entry name" value="Glutaredoxin"/>
    <property type="match status" value="1"/>
</dbReference>
<evidence type="ECO:0000256" key="3">
    <source>
        <dbReference type="ARBA" id="ARBA00017945"/>
    </source>
</evidence>
<keyword evidence="7" id="KW-0676">Redox-active center</keyword>
<keyword evidence="10" id="KW-1185">Reference proteome</keyword>
<evidence type="ECO:0000256" key="4">
    <source>
        <dbReference type="ARBA" id="ARBA00022448"/>
    </source>
</evidence>
<proteinExistence type="inferred from homology"/>
<keyword evidence="4" id="KW-0813">Transport</keyword>
<comment type="caution">
    <text evidence="9">The sequence shown here is derived from an EMBL/GenBank/DDBJ whole genome shotgun (WGS) entry which is preliminary data.</text>
</comment>
<dbReference type="PANTHER" id="PTHR34386">
    <property type="entry name" value="GLUTAREDOXIN"/>
    <property type="match status" value="1"/>
</dbReference>
<dbReference type="Proteomes" id="UP000636579">
    <property type="component" value="Unassembled WGS sequence"/>
</dbReference>
<dbReference type="SUPFAM" id="SSF52833">
    <property type="entry name" value="Thioredoxin-like"/>
    <property type="match status" value="1"/>
</dbReference>
<gene>
    <name evidence="9" type="ORF">H4W26_000344</name>
</gene>
<accession>A0ABR9J3L4</accession>
<evidence type="ECO:0000313" key="10">
    <source>
        <dbReference type="Proteomes" id="UP000636579"/>
    </source>
</evidence>
<dbReference type="CDD" id="cd02976">
    <property type="entry name" value="NrdH"/>
    <property type="match status" value="1"/>
</dbReference>
<evidence type="ECO:0000256" key="1">
    <source>
        <dbReference type="ARBA" id="ARBA00002292"/>
    </source>
</evidence>
<dbReference type="InterPro" id="IPR051548">
    <property type="entry name" value="Grx-like_ET"/>
</dbReference>
<protein>
    <recommendedName>
        <fullName evidence="3">Glutaredoxin-like protein NrdH</fullName>
    </recommendedName>
</protein>
<name>A0ABR9J3L4_9MICC</name>
<comment type="function">
    <text evidence="1">Electron transport system for the ribonucleotide reductase system NrdEF.</text>
</comment>
<evidence type="ECO:0000259" key="8">
    <source>
        <dbReference type="Pfam" id="PF00462"/>
    </source>
</evidence>
<dbReference type="PROSITE" id="PS51354">
    <property type="entry name" value="GLUTAREDOXIN_2"/>
    <property type="match status" value="1"/>
</dbReference>
<organism evidence="9 10">
    <name type="scientific">Nesterenkonia halotolerans</name>
    <dbReference type="NCBI Taxonomy" id="225325"/>
    <lineage>
        <taxon>Bacteria</taxon>
        <taxon>Bacillati</taxon>
        <taxon>Actinomycetota</taxon>
        <taxon>Actinomycetes</taxon>
        <taxon>Micrococcales</taxon>
        <taxon>Micrococcaceae</taxon>
        <taxon>Nesterenkonia</taxon>
    </lineage>
</organism>
<dbReference type="NCBIfam" id="TIGR02194">
    <property type="entry name" value="GlrX_NrdH"/>
    <property type="match status" value="1"/>
</dbReference>
<evidence type="ECO:0000256" key="7">
    <source>
        <dbReference type="ARBA" id="ARBA00023284"/>
    </source>
</evidence>